<dbReference type="GO" id="GO:0043565">
    <property type="term" value="F:sequence-specific DNA binding"/>
    <property type="evidence" value="ECO:0007669"/>
    <property type="project" value="TreeGrafter"/>
</dbReference>
<dbReference type="SUPFAM" id="SSF143422">
    <property type="entry name" value="Transposase IS200-like"/>
    <property type="match status" value="1"/>
</dbReference>
<evidence type="ECO:0000259" key="1">
    <source>
        <dbReference type="SMART" id="SM01321"/>
    </source>
</evidence>
<dbReference type="Proteomes" id="UP000811899">
    <property type="component" value="Unassembled WGS sequence"/>
</dbReference>
<name>A0AAW4L7V7_9BACT</name>
<dbReference type="InterPro" id="IPR052715">
    <property type="entry name" value="RAYT_transposase"/>
</dbReference>
<accession>A0AAW4L7V7</accession>
<gene>
    <name evidence="2" type="ORF">KI809_03265</name>
</gene>
<dbReference type="RefSeq" id="WP_214170060.1">
    <property type="nucleotide sequence ID" value="NZ_JAHCVJ010000001.1"/>
</dbReference>
<dbReference type="SMART" id="SM01321">
    <property type="entry name" value="Y1_Tnp"/>
    <property type="match status" value="1"/>
</dbReference>
<reference evidence="2 3" key="1">
    <citation type="submission" date="2021-05" db="EMBL/GenBank/DDBJ databases">
        <title>The draft genome of Geobacter pelophilus DSM 12255.</title>
        <authorList>
            <person name="Xu Z."/>
            <person name="Masuda Y."/>
            <person name="Itoh H."/>
            <person name="Senoo K."/>
        </authorList>
    </citation>
    <scope>NUCLEOTIDE SEQUENCE [LARGE SCALE GENOMIC DNA]</scope>
    <source>
        <strain evidence="2 3">DSM 12255</strain>
    </source>
</reference>
<dbReference type="InterPro" id="IPR036515">
    <property type="entry name" value="Transposase_17_sf"/>
</dbReference>
<dbReference type="Gene3D" id="3.30.70.1290">
    <property type="entry name" value="Transposase IS200-like"/>
    <property type="match status" value="1"/>
</dbReference>
<dbReference type="EMBL" id="JAHCVJ010000001">
    <property type="protein sequence ID" value="MBT0663311.1"/>
    <property type="molecule type" value="Genomic_DNA"/>
</dbReference>
<proteinExistence type="predicted"/>
<comment type="caution">
    <text evidence="2">The sequence shown here is derived from an EMBL/GenBank/DDBJ whole genome shotgun (WGS) entry which is preliminary data.</text>
</comment>
<dbReference type="GO" id="GO:0006313">
    <property type="term" value="P:DNA transposition"/>
    <property type="evidence" value="ECO:0007669"/>
    <property type="project" value="InterPro"/>
</dbReference>
<dbReference type="AlphaFoldDB" id="A0AAW4L7V7"/>
<dbReference type="PANTHER" id="PTHR36966">
    <property type="entry name" value="REP-ASSOCIATED TYROSINE TRANSPOSASE"/>
    <property type="match status" value="1"/>
</dbReference>
<keyword evidence="3" id="KW-1185">Reference proteome</keyword>
<organism evidence="2 3">
    <name type="scientific">Geoanaerobacter pelophilus</name>
    <dbReference type="NCBI Taxonomy" id="60036"/>
    <lineage>
        <taxon>Bacteria</taxon>
        <taxon>Pseudomonadati</taxon>
        <taxon>Thermodesulfobacteriota</taxon>
        <taxon>Desulfuromonadia</taxon>
        <taxon>Geobacterales</taxon>
        <taxon>Geobacteraceae</taxon>
        <taxon>Geoanaerobacter</taxon>
    </lineage>
</organism>
<dbReference type="GO" id="GO:0004803">
    <property type="term" value="F:transposase activity"/>
    <property type="evidence" value="ECO:0007669"/>
    <property type="project" value="InterPro"/>
</dbReference>
<sequence length="173" mass="20190">MIFNRDIHHRRSIRLKNYDYSQSGAYFVTICAWQRECLFGEIVDGKMLLNDFGRVVVDSWNWLASQYDYVALEGSVVMPNHLHGIIVINNVGAVREPLLHAEKTKSLGRLIGAFKTVSTKQINIIRNNPGCTVWQRNYYERVIRNEDELTRAQEYIINNPLKWEFDKENPACQ</sequence>
<evidence type="ECO:0000313" key="2">
    <source>
        <dbReference type="EMBL" id="MBT0663311.1"/>
    </source>
</evidence>
<dbReference type="PANTHER" id="PTHR36966:SF1">
    <property type="entry name" value="REP-ASSOCIATED TYROSINE TRANSPOSASE"/>
    <property type="match status" value="1"/>
</dbReference>
<feature type="domain" description="Transposase IS200-like" evidence="1">
    <location>
        <begin position="21"/>
        <end position="159"/>
    </location>
</feature>
<protein>
    <submittedName>
        <fullName evidence="2">Transposase</fullName>
    </submittedName>
</protein>
<evidence type="ECO:0000313" key="3">
    <source>
        <dbReference type="Proteomes" id="UP000811899"/>
    </source>
</evidence>
<dbReference type="InterPro" id="IPR002686">
    <property type="entry name" value="Transposase_17"/>
</dbReference>